<sequence>METPNREEAHDEWVAIKEETQEWVKELADMLSENGIPSRLTLAPGCSAGTCGCKFHLLVTKENIQAALESIDEFYMTAHPELRESQEWADQDRCPACGHHVGKDAKECSDCGLLLIIDGA</sequence>
<evidence type="ECO:0000313" key="2">
    <source>
        <dbReference type="Proteomes" id="UP000722750"/>
    </source>
</evidence>
<dbReference type="AlphaFoldDB" id="A0A942A615"/>
<name>A0A942A615_9BACT</name>
<comment type="caution">
    <text evidence="1">The sequence shown here is derived from an EMBL/GenBank/DDBJ whole genome shotgun (WGS) entry which is preliminary data.</text>
</comment>
<reference evidence="1" key="1">
    <citation type="journal article" date="2021" name="ISME J.">
        <title>Fine-scale metabolic discontinuity in a stratified prokaryote microbiome of a Red Sea deep halocline.</title>
        <authorList>
            <person name="Michoud G."/>
            <person name="Ngugi D.K."/>
            <person name="Barozzi A."/>
            <person name="Merlino G."/>
            <person name="Calleja M.L."/>
            <person name="Delgado-Huertas A."/>
            <person name="Moran X.A.G."/>
            <person name="Daffonchio D."/>
        </authorList>
    </citation>
    <scope>NUCLEOTIDE SEQUENCE</scope>
    <source>
        <strain evidence="1">SuakinDeep_MAG55_1</strain>
    </source>
</reference>
<accession>A0A942A615</accession>
<proteinExistence type="predicted"/>
<dbReference type="EMBL" id="JAANXD010000100">
    <property type="protein sequence ID" value="MBS1259649.1"/>
    <property type="molecule type" value="Genomic_DNA"/>
</dbReference>
<gene>
    <name evidence="1" type="ORF">MAG551_02724</name>
</gene>
<organism evidence="1 2">
    <name type="scientific">Candidatus Scalindua arabica</name>
    <dbReference type="NCBI Taxonomy" id="1127984"/>
    <lineage>
        <taxon>Bacteria</taxon>
        <taxon>Pseudomonadati</taxon>
        <taxon>Planctomycetota</taxon>
        <taxon>Candidatus Brocadiia</taxon>
        <taxon>Candidatus Brocadiales</taxon>
        <taxon>Candidatus Scalinduaceae</taxon>
        <taxon>Candidatus Scalindua</taxon>
    </lineage>
</organism>
<protein>
    <recommendedName>
        <fullName evidence="3">DUF2007 domain-containing protein</fullName>
    </recommendedName>
</protein>
<evidence type="ECO:0008006" key="3">
    <source>
        <dbReference type="Google" id="ProtNLM"/>
    </source>
</evidence>
<evidence type="ECO:0000313" key="1">
    <source>
        <dbReference type="EMBL" id="MBS1259649.1"/>
    </source>
</evidence>
<dbReference type="Proteomes" id="UP000722750">
    <property type="component" value="Unassembled WGS sequence"/>
</dbReference>